<proteinExistence type="predicted"/>
<evidence type="ECO:0000313" key="2">
    <source>
        <dbReference type="Proteomes" id="UP000247903"/>
    </source>
</evidence>
<gene>
    <name evidence="1" type="ORF">DMB65_18915</name>
</gene>
<comment type="caution">
    <text evidence="1">The sequence shown here is derived from an EMBL/GenBank/DDBJ whole genome shotgun (WGS) entry which is preliminary data.</text>
</comment>
<name>A0A2V4BZ04_9FLAO</name>
<dbReference type="AlphaFoldDB" id="A0A2V4BZ04"/>
<dbReference type="Proteomes" id="UP000247903">
    <property type="component" value="Unassembled WGS sequence"/>
</dbReference>
<dbReference type="EMBL" id="QJHK01000022">
    <property type="protein sequence ID" value="PXY39224.1"/>
    <property type="molecule type" value="Genomic_DNA"/>
</dbReference>
<organism evidence="1 2">
    <name type="scientific">Flavobacterium cheongpyeongense</name>
    <dbReference type="NCBI Taxonomy" id="2212651"/>
    <lineage>
        <taxon>Bacteria</taxon>
        <taxon>Pseudomonadati</taxon>
        <taxon>Bacteroidota</taxon>
        <taxon>Flavobacteriia</taxon>
        <taxon>Flavobacteriales</taxon>
        <taxon>Flavobacteriaceae</taxon>
        <taxon>Flavobacterium</taxon>
    </lineage>
</organism>
<evidence type="ECO:0000313" key="1">
    <source>
        <dbReference type="EMBL" id="PXY39224.1"/>
    </source>
</evidence>
<sequence>MNMIIKKLLFILSKLETTDFLLRQIRINYKETKGEISYFDNAGYLSKSVKNDCVTINIALNQFTGFCLYFIL</sequence>
<accession>A0A2V4BZ04</accession>
<protein>
    <submittedName>
        <fullName evidence="1">Uncharacterized protein</fullName>
    </submittedName>
</protein>
<keyword evidence="2" id="KW-1185">Reference proteome</keyword>
<reference evidence="1 2" key="1">
    <citation type="submission" date="2018-05" db="EMBL/GenBank/DDBJ databases">
        <title>Flavobacterium sp. strain IMCC34759, incomplete genome.</title>
        <authorList>
            <person name="Joung Y."/>
            <person name="Cho J."/>
        </authorList>
    </citation>
    <scope>NUCLEOTIDE SEQUENCE [LARGE SCALE GENOMIC DNA]</scope>
    <source>
        <strain evidence="1 2">IMCC34759</strain>
    </source>
</reference>